<feature type="compositionally biased region" description="Polar residues" evidence="1">
    <location>
        <begin position="1"/>
        <end position="11"/>
    </location>
</feature>
<dbReference type="EMBL" id="QLMJ01000015">
    <property type="protein sequence ID" value="RAK31297.1"/>
    <property type="molecule type" value="Genomic_DNA"/>
</dbReference>
<gene>
    <name evidence="2" type="ORF">B0I29_115103</name>
</gene>
<keyword evidence="3" id="KW-1185">Reference proteome</keyword>
<accession>A0A327Z507</accession>
<protein>
    <submittedName>
        <fullName evidence="2">Uncharacterized protein</fullName>
    </submittedName>
</protein>
<organism evidence="2 3">
    <name type="scientific">Actinoplanes lutulentus</name>
    <dbReference type="NCBI Taxonomy" id="1287878"/>
    <lineage>
        <taxon>Bacteria</taxon>
        <taxon>Bacillati</taxon>
        <taxon>Actinomycetota</taxon>
        <taxon>Actinomycetes</taxon>
        <taxon>Micromonosporales</taxon>
        <taxon>Micromonosporaceae</taxon>
        <taxon>Actinoplanes</taxon>
    </lineage>
</organism>
<comment type="caution">
    <text evidence="2">The sequence shown here is derived from an EMBL/GenBank/DDBJ whole genome shotgun (WGS) entry which is preliminary data.</text>
</comment>
<dbReference type="Proteomes" id="UP000249341">
    <property type="component" value="Unassembled WGS sequence"/>
</dbReference>
<evidence type="ECO:0000313" key="2">
    <source>
        <dbReference type="EMBL" id="RAK31297.1"/>
    </source>
</evidence>
<reference evidence="2 3" key="1">
    <citation type="submission" date="2018-06" db="EMBL/GenBank/DDBJ databases">
        <title>Genomic Encyclopedia of Type Strains, Phase III (KMG-III): the genomes of soil and plant-associated and newly described type strains.</title>
        <authorList>
            <person name="Whitman W."/>
        </authorList>
    </citation>
    <scope>NUCLEOTIDE SEQUENCE [LARGE SCALE GENOMIC DNA]</scope>
    <source>
        <strain evidence="2 3">CGMCC 4.7090</strain>
    </source>
</reference>
<proteinExistence type="predicted"/>
<dbReference type="RefSeq" id="WP_111652214.1">
    <property type="nucleotide sequence ID" value="NZ_JACHWI010000010.1"/>
</dbReference>
<name>A0A327Z507_9ACTN</name>
<feature type="compositionally biased region" description="Low complexity" evidence="1">
    <location>
        <begin position="73"/>
        <end position="89"/>
    </location>
</feature>
<dbReference type="AlphaFoldDB" id="A0A327Z507"/>
<feature type="region of interest" description="Disordered" evidence="1">
    <location>
        <begin position="1"/>
        <end position="89"/>
    </location>
</feature>
<sequence length="89" mass="9570">MSDAYDSTSLDWQGEVHHTETHTIDDGTSTERDTYGGSATIDYPDSWASGDDDSSVSVSGDVFQEDRTSISDGTSTETSTWGTEGSVDY</sequence>
<evidence type="ECO:0000313" key="3">
    <source>
        <dbReference type="Proteomes" id="UP000249341"/>
    </source>
</evidence>
<feature type="compositionally biased region" description="Basic and acidic residues" evidence="1">
    <location>
        <begin position="14"/>
        <end position="34"/>
    </location>
</feature>
<evidence type="ECO:0000256" key="1">
    <source>
        <dbReference type="SAM" id="MobiDB-lite"/>
    </source>
</evidence>